<dbReference type="SUPFAM" id="SSF52540">
    <property type="entry name" value="P-loop containing nucleoside triphosphate hydrolases"/>
    <property type="match status" value="1"/>
</dbReference>
<dbReference type="PANTHER" id="PTHR10605">
    <property type="entry name" value="HEPARAN SULFATE SULFOTRANSFERASE"/>
    <property type="match status" value="1"/>
</dbReference>
<evidence type="ECO:0000259" key="3">
    <source>
        <dbReference type="Pfam" id="PF00685"/>
    </source>
</evidence>
<dbReference type="InterPro" id="IPR027417">
    <property type="entry name" value="P-loop_NTPase"/>
</dbReference>
<keyword evidence="1 4" id="KW-0808">Transferase</keyword>
<evidence type="ECO:0000313" key="4">
    <source>
        <dbReference type="EMBL" id="MUL39037.1"/>
    </source>
</evidence>
<dbReference type="GO" id="GO:0008146">
    <property type="term" value="F:sulfotransferase activity"/>
    <property type="evidence" value="ECO:0007669"/>
    <property type="project" value="InterPro"/>
</dbReference>
<gene>
    <name evidence="4" type="ORF">BWI75_22710</name>
</gene>
<dbReference type="AlphaFoldDB" id="A0A6N8G4I2"/>
<dbReference type="EMBL" id="NAPY01000057">
    <property type="protein sequence ID" value="MUL39037.1"/>
    <property type="molecule type" value="Genomic_DNA"/>
</dbReference>
<reference evidence="4 5" key="1">
    <citation type="journal article" date="2019" name="Front. Microbiol.">
        <title>Genomic Features for Desiccation Tolerance and Sugar Biosynthesis in the Extremophile Gloeocapsopsis sp. UTEX B3054.</title>
        <authorList>
            <person name="Urrejola C."/>
            <person name="Alcorta J."/>
            <person name="Salas L."/>
            <person name="Vasquez M."/>
            <person name="Polz M.F."/>
            <person name="Vicuna R."/>
            <person name="Diez B."/>
        </authorList>
    </citation>
    <scope>NUCLEOTIDE SEQUENCE [LARGE SCALE GENOMIC DNA]</scope>
    <source>
        <strain evidence="4 5">1H9</strain>
    </source>
</reference>
<evidence type="ECO:0000313" key="5">
    <source>
        <dbReference type="Proteomes" id="UP000441797"/>
    </source>
</evidence>
<dbReference type="Proteomes" id="UP000441797">
    <property type="component" value="Unassembled WGS sequence"/>
</dbReference>
<dbReference type="PANTHER" id="PTHR10605:SF56">
    <property type="entry name" value="BIFUNCTIONAL HEPARAN SULFATE N-DEACETYLASE_N-SULFOTRANSFERASE"/>
    <property type="match status" value="1"/>
</dbReference>
<keyword evidence="5" id="KW-1185">Reference proteome</keyword>
<dbReference type="OrthoDB" id="9797480at2"/>
<dbReference type="Pfam" id="PF00685">
    <property type="entry name" value="Sulfotransfer_1"/>
    <property type="match status" value="1"/>
</dbReference>
<name>A0A6N8G4I2_9CHRO</name>
<keyword evidence="2" id="KW-0325">Glycoprotein</keyword>
<proteinExistence type="predicted"/>
<evidence type="ECO:0000256" key="2">
    <source>
        <dbReference type="ARBA" id="ARBA00023180"/>
    </source>
</evidence>
<organism evidence="4 5">
    <name type="scientific">Gloeocapsopsis dulcis AAB1 = 1H9</name>
    <dbReference type="NCBI Taxonomy" id="1433147"/>
    <lineage>
        <taxon>Bacteria</taxon>
        <taxon>Bacillati</taxon>
        <taxon>Cyanobacteriota</taxon>
        <taxon>Cyanophyceae</taxon>
        <taxon>Oscillatoriophycideae</taxon>
        <taxon>Chroococcales</taxon>
        <taxon>Chroococcaceae</taxon>
        <taxon>Gloeocapsopsis</taxon>
        <taxon>Gloeocapsopsis dulcis</taxon>
    </lineage>
</organism>
<dbReference type="InterPro" id="IPR037359">
    <property type="entry name" value="NST/OST"/>
</dbReference>
<sequence>MSMPDFLIIGAQKAGTSSLYYYLKQHPQIYMSPIKELHFFTYEGEKSNRSFSTAKHNESFAVVDNIEDYQKIFQAAPESSLVGEASPSYIYAPKAAERIKYHIPNAKLIAILRHPAERAYSNFLHAIRQNHEPLQDFKQALQQEETRIRDNSGFLWHYKSKGFYYKQLSRYLDLFDRSQIKICLYEDLKTNPVGVVKDLFEFLEVDSSFEPDVSRKYNVSVVPKNLLLNTLITNLKPIKPALKTLLPDGVRHYIRSQVFDTPPPISPEMRKQLIEGYREDILQMQDLLGRDLSGWLK</sequence>
<accession>A0A6N8G4I2</accession>
<feature type="domain" description="Sulfotransferase" evidence="3">
    <location>
        <begin position="4"/>
        <end position="211"/>
    </location>
</feature>
<dbReference type="Gene3D" id="3.40.50.300">
    <property type="entry name" value="P-loop containing nucleotide triphosphate hydrolases"/>
    <property type="match status" value="1"/>
</dbReference>
<evidence type="ECO:0000256" key="1">
    <source>
        <dbReference type="ARBA" id="ARBA00022679"/>
    </source>
</evidence>
<dbReference type="InterPro" id="IPR000863">
    <property type="entry name" value="Sulfotransferase_dom"/>
</dbReference>
<protein>
    <submittedName>
        <fullName evidence="4">Sulfotransferase</fullName>
    </submittedName>
</protein>
<comment type="caution">
    <text evidence="4">The sequence shown here is derived from an EMBL/GenBank/DDBJ whole genome shotgun (WGS) entry which is preliminary data.</text>
</comment>